<dbReference type="InterPro" id="IPR003441">
    <property type="entry name" value="NAC-dom"/>
</dbReference>
<accession>A0A1Z5R4X5</accession>
<feature type="region of interest" description="Disordered" evidence="5">
    <location>
        <begin position="94"/>
        <end position="129"/>
    </location>
</feature>
<protein>
    <recommendedName>
        <fullName evidence="6">NAC domain-containing protein</fullName>
    </recommendedName>
</protein>
<name>A0A1Z5R4X5_SORBI</name>
<dbReference type="InterPro" id="IPR036093">
    <property type="entry name" value="NAC_dom_sf"/>
</dbReference>
<dbReference type="PANTHER" id="PTHR31719">
    <property type="entry name" value="NAC TRANSCRIPTION FACTOR 56"/>
    <property type="match status" value="1"/>
</dbReference>
<keyword evidence="2" id="KW-0238">DNA-binding</keyword>
<dbReference type="Gramene" id="OQU78838">
    <property type="protein sequence ID" value="OQU78838"/>
    <property type="gene ID" value="SORBI_3008G057700"/>
</dbReference>
<dbReference type="Gene3D" id="2.170.150.80">
    <property type="entry name" value="NAC domain"/>
    <property type="match status" value="1"/>
</dbReference>
<gene>
    <name evidence="7" type="ORF">SORBI_3008G057700</name>
</gene>
<sequence>MAAPLRALPPGVYFNPTAEECVRDYIKPWAAGVPLQTDRVICDVDVYSDSPGALLLGREPGFSRGFEHKWLLLSRCGGRGKTAAGRGKRVVATGGSWQSEQTPKGVVGTEDGEGDGEQPHGGRRRSFGFYVGKNGRKRGEKTPWLMEEFTALEEDGHGGGDGTFVVFCRIYLSPRLDKEDKEKKRQILGDDMVAFDRNGKLKPVRVVASPGLFDAVAQVQGTAPPPPRVLGFQQAQPARRVLEHQQGQPPTPSPPPRVLGFQQAQPAWRVLGHQQGLPPMPSPSPPPRVLGFQQAQPARRVLGRQQGQPPTPSPSPPPCVLGFQQAQPARRVLGHQQGQPPTPSPSPAPRFLGYQHGQQPAAPPLLRFLGHQHGQAAATPAVLGDQHGRAMLPWGVPAHHHGHAAAAAAPHQRFLGYRQCQAAVQGGPDEYCGTAVQPQLLHVLDPCYNQEASPSVRLVDPQQGEVMNHAEKKPRLSYEQGVMIQIHDDNQCCAEPVATTPPPQEIPGTATAGSAEAEPPCDVSAPAPAELADDAGKAGAEPMLDPGIYTNLVEFEPFTDAVSNFLVHGEFNPPYDDDDPPPEPGFDEFQLVEFGVVFDDLMK</sequence>
<keyword evidence="8" id="KW-1185">Reference proteome</keyword>
<keyword evidence="3" id="KW-0804">Transcription</keyword>
<organism evidence="7 8">
    <name type="scientific">Sorghum bicolor</name>
    <name type="common">Sorghum</name>
    <name type="synonym">Sorghum vulgare</name>
    <dbReference type="NCBI Taxonomy" id="4558"/>
    <lineage>
        <taxon>Eukaryota</taxon>
        <taxon>Viridiplantae</taxon>
        <taxon>Streptophyta</taxon>
        <taxon>Embryophyta</taxon>
        <taxon>Tracheophyta</taxon>
        <taxon>Spermatophyta</taxon>
        <taxon>Magnoliopsida</taxon>
        <taxon>Liliopsida</taxon>
        <taxon>Poales</taxon>
        <taxon>Poaceae</taxon>
        <taxon>PACMAD clade</taxon>
        <taxon>Panicoideae</taxon>
        <taxon>Andropogonodae</taxon>
        <taxon>Andropogoneae</taxon>
        <taxon>Sorghinae</taxon>
        <taxon>Sorghum</taxon>
    </lineage>
</organism>
<feature type="region of interest" description="Disordered" evidence="5">
    <location>
        <begin position="495"/>
        <end position="521"/>
    </location>
</feature>
<feature type="region of interest" description="Disordered" evidence="5">
    <location>
        <begin position="239"/>
        <end position="260"/>
    </location>
</feature>
<dbReference type="Pfam" id="PF02365">
    <property type="entry name" value="NAM"/>
    <property type="match status" value="1"/>
</dbReference>
<dbReference type="AlphaFoldDB" id="A0A1Z5R4X5"/>
<dbReference type="EMBL" id="CM000767">
    <property type="protein sequence ID" value="OQU78838.1"/>
    <property type="molecule type" value="Genomic_DNA"/>
</dbReference>
<feature type="domain" description="NAC" evidence="6">
    <location>
        <begin position="8"/>
        <end position="173"/>
    </location>
</feature>
<dbReference type="GO" id="GO:0006355">
    <property type="term" value="P:regulation of DNA-templated transcription"/>
    <property type="evidence" value="ECO:0007669"/>
    <property type="project" value="InterPro"/>
</dbReference>
<evidence type="ECO:0000256" key="4">
    <source>
        <dbReference type="ARBA" id="ARBA00023242"/>
    </source>
</evidence>
<evidence type="ECO:0000259" key="6">
    <source>
        <dbReference type="PROSITE" id="PS51005"/>
    </source>
</evidence>
<dbReference type="OMA" id="CYNQEAS"/>
<keyword evidence="1" id="KW-0805">Transcription regulation</keyword>
<dbReference type="PANTHER" id="PTHR31719:SF179">
    <property type="entry name" value="OS08G0148400 PROTEIN"/>
    <property type="match status" value="1"/>
</dbReference>
<evidence type="ECO:0000256" key="3">
    <source>
        <dbReference type="ARBA" id="ARBA00023163"/>
    </source>
</evidence>
<evidence type="ECO:0000256" key="2">
    <source>
        <dbReference type="ARBA" id="ARBA00023125"/>
    </source>
</evidence>
<reference evidence="7 8" key="1">
    <citation type="journal article" date="2009" name="Nature">
        <title>The Sorghum bicolor genome and the diversification of grasses.</title>
        <authorList>
            <person name="Paterson A.H."/>
            <person name="Bowers J.E."/>
            <person name="Bruggmann R."/>
            <person name="Dubchak I."/>
            <person name="Grimwood J."/>
            <person name="Gundlach H."/>
            <person name="Haberer G."/>
            <person name="Hellsten U."/>
            <person name="Mitros T."/>
            <person name="Poliakov A."/>
            <person name="Schmutz J."/>
            <person name="Spannagl M."/>
            <person name="Tang H."/>
            <person name="Wang X."/>
            <person name="Wicker T."/>
            <person name="Bharti A.K."/>
            <person name="Chapman J."/>
            <person name="Feltus F.A."/>
            <person name="Gowik U."/>
            <person name="Grigoriev I.V."/>
            <person name="Lyons E."/>
            <person name="Maher C.A."/>
            <person name="Martis M."/>
            <person name="Narechania A."/>
            <person name="Otillar R.P."/>
            <person name="Penning B.W."/>
            <person name="Salamov A.A."/>
            <person name="Wang Y."/>
            <person name="Zhang L."/>
            <person name="Carpita N.C."/>
            <person name="Freeling M."/>
            <person name="Gingle A.R."/>
            <person name="Hash C.T."/>
            <person name="Keller B."/>
            <person name="Klein P."/>
            <person name="Kresovich S."/>
            <person name="McCann M.C."/>
            <person name="Ming R."/>
            <person name="Peterson D.G."/>
            <person name="Mehboob-ur-Rahman"/>
            <person name="Ware D."/>
            <person name="Westhoff P."/>
            <person name="Mayer K.F."/>
            <person name="Messing J."/>
            <person name="Rokhsar D.S."/>
        </authorList>
    </citation>
    <scope>NUCLEOTIDE SEQUENCE [LARGE SCALE GENOMIC DNA]</scope>
    <source>
        <strain evidence="8">cv. BTx623</strain>
    </source>
</reference>
<evidence type="ECO:0000256" key="1">
    <source>
        <dbReference type="ARBA" id="ARBA00023015"/>
    </source>
</evidence>
<dbReference type="SUPFAM" id="SSF101941">
    <property type="entry name" value="NAC domain"/>
    <property type="match status" value="1"/>
</dbReference>
<reference evidence="8" key="2">
    <citation type="journal article" date="2018" name="Plant J.">
        <title>The Sorghum bicolor reference genome: improved assembly, gene annotations, a transcriptome atlas, and signatures of genome organization.</title>
        <authorList>
            <person name="McCormick R.F."/>
            <person name="Truong S.K."/>
            <person name="Sreedasyam A."/>
            <person name="Jenkins J."/>
            <person name="Shu S."/>
            <person name="Sims D."/>
            <person name="Kennedy M."/>
            <person name="Amirebrahimi M."/>
            <person name="Weers B.D."/>
            <person name="McKinley B."/>
            <person name="Mattison A."/>
            <person name="Morishige D.T."/>
            <person name="Grimwood J."/>
            <person name="Schmutz J."/>
            <person name="Mullet J.E."/>
        </authorList>
    </citation>
    <scope>NUCLEOTIDE SEQUENCE [LARGE SCALE GENOMIC DNA]</scope>
    <source>
        <strain evidence="8">cv. BTx623</strain>
    </source>
</reference>
<keyword evidence="4" id="KW-0539">Nucleus</keyword>
<dbReference type="eggNOG" id="ENOG502R3QU">
    <property type="taxonomic scope" value="Eukaryota"/>
</dbReference>
<dbReference type="Proteomes" id="UP000000768">
    <property type="component" value="Chromosome 8"/>
</dbReference>
<dbReference type="GO" id="GO:0003677">
    <property type="term" value="F:DNA binding"/>
    <property type="evidence" value="ECO:0007669"/>
    <property type="project" value="UniProtKB-KW"/>
</dbReference>
<feature type="compositionally biased region" description="Pro residues" evidence="5">
    <location>
        <begin position="309"/>
        <end position="319"/>
    </location>
</feature>
<dbReference type="InParanoid" id="A0A1Z5R4X5"/>
<feature type="region of interest" description="Disordered" evidence="5">
    <location>
        <begin position="302"/>
        <end position="360"/>
    </location>
</feature>
<proteinExistence type="predicted"/>
<evidence type="ECO:0000256" key="5">
    <source>
        <dbReference type="SAM" id="MobiDB-lite"/>
    </source>
</evidence>
<evidence type="ECO:0000313" key="8">
    <source>
        <dbReference type="Proteomes" id="UP000000768"/>
    </source>
</evidence>
<dbReference type="PROSITE" id="PS51005">
    <property type="entry name" value="NAC"/>
    <property type="match status" value="1"/>
</dbReference>
<evidence type="ECO:0000313" key="7">
    <source>
        <dbReference type="EMBL" id="OQU78838.1"/>
    </source>
</evidence>